<sequence>MITVYKKAAVTSLTLLSVLAAVTSGQILRCPGCKVMGYVAEDDDNLFLITNKQRMAQSPSFVNVPSAYVDIDKVYINAAPRLPYQRVVLADSSRPNRKYGTYRLPSLTARRRLSNVLSLNSRTRLGYY</sequence>
<dbReference type="EnsemblMetazoa" id="G13309.1">
    <property type="protein sequence ID" value="G13309.1:cds"/>
    <property type="gene ID" value="G13309"/>
</dbReference>
<organism evidence="2 3">
    <name type="scientific">Magallana gigas</name>
    <name type="common">Pacific oyster</name>
    <name type="synonym">Crassostrea gigas</name>
    <dbReference type="NCBI Taxonomy" id="29159"/>
    <lineage>
        <taxon>Eukaryota</taxon>
        <taxon>Metazoa</taxon>
        <taxon>Spiralia</taxon>
        <taxon>Lophotrochozoa</taxon>
        <taxon>Mollusca</taxon>
        <taxon>Bivalvia</taxon>
        <taxon>Autobranchia</taxon>
        <taxon>Pteriomorphia</taxon>
        <taxon>Ostreida</taxon>
        <taxon>Ostreoidea</taxon>
        <taxon>Ostreidae</taxon>
        <taxon>Magallana</taxon>
    </lineage>
</organism>
<name>A0A8W8ICA8_MAGGI</name>
<evidence type="ECO:0000256" key="1">
    <source>
        <dbReference type="SAM" id="SignalP"/>
    </source>
</evidence>
<keyword evidence="3" id="KW-1185">Reference proteome</keyword>
<keyword evidence="1" id="KW-0732">Signal</keyword>
<evidence type="ECO:0000313" key="3">
    <source>
        <dbReference type="Proteomes" id="UP000005408"/>
    </source>
</evidence>
<proteinExistence type="predicted"/>
<accession>A0A8W8ICA8</accession>
<feature type="signal peptide" evidence="1">
    <location>
        <begin position="1"/>
        <end position="25"/>
    </location>
</feature>
<protein>
    <submittedName>
        <fullName evidence="2">Uncharacterized protein</fullName>
    </submittedName>
</protein>
<dbReference type="Proteomes" id="UP000005408">
    <property type="component" value="Unassembled WGS sequence"/>
</dbReference>
<reference evidence="2" key="1">
    <citation type="submission" date="2022-08" db="UniProtKB">
        <authorList>
            <consortium name="EnsemblMetazoa"/>
        </authorList>
    </citation>
    <scope>IDENTIFICATION</scope>
    <source>
        <strain evidence="2">05x7-T-G4-1.051#20</strain>
    </source>
</reference>
<dbReference type="AlphaFoldDB" id="A0A8W8ICA8"/>
<evidence type="ECO:0000313" key="2">
    <source>
        <dbReference type="EnsemblMetazoa" id="G13309.1:cds"/>
    </source>
</evidence>
<feature type="chain" id="PRO_5036488347" evidence="1">
    <location>
        <begin position="26"/>
        <end position="128"/>
    </location>
</feature>